<proteinExistence type="inferred from homology"/>
<dbReference type="Proteomes" id="UP000657075">
    <property type="component" value="Unassembled WGS sequence"/>
</dbReference>
<dbReference type="PIRSF" id="PIRSF006223">
    <property type="entry name" value="DsrC_TusE"/>
    <property type="match status" value="1"/>
</dbReference>
<gene>
    <name evidence="5" type="ORF">GCM10007112_12680</name>
    <name evidence="4" type="ORF">Vsou_25580</name>
</gene>
<dbReference type="NCBIfam" id="TIGR03342">
    <property type="entry name" value="dsrC_tusE_dsvC"/>
    <property type="match status" value="1"/>
</dbReference>
<dbReference type="PANTHER" id="PTHR37010:SF1">
    <property type="entry name" value="SULFURTRANSFERASE TUSE"/>
    <property type="match status" value="1"/>
</dbReference>
<accession>A0A830E6T1</accession>
<evidence type="ECO:0000313" key="6">
    <source>
        <dbReference type="Proteomes" id="UP000657075"/>
    </source>
</evidence>
<evidence type="ECO:0000313" key="4">
    <source>
        <dbReference type="EMBL" id="BDR93465.1"/>
    </source>
</evidence>
<dbReference type="GeneID" id="76208096"/>
<dbReference type="SUPFAM" id="SSF69721">
    <property type="entry name" value="DsrC, the gamma subunit of dissimilatory sulfite reductase"/>
    <property type="match status" value="1"/>
</dbReference>
<comment type="subcellular location">
    <subcellularLocation>
        <location evidence="1">Cytoplasm</location>
    </subcellularLocation>
</comment>
<reference evidence="7" key="3">
    <citation type="submission" date="2022-09" db="EMBL/GenBank/DDBJ databases">
        <title>Complete genome sequence of Vulcanisaeta souniana.</title>
        <authorList>
            <person name="Kato S."/>
            <person name="Itoh T."/>
            <person name="Ohkuma M."/>
        </authorList>
    </citation>
    <scope>NUCLEOTIDE SEQUENCE [LARGE SCALE GENOMIC DNA]</scope>
    <source>
        <strain evidence="7">JCM 11219</strain>
    </source>
</reference>
<dbReference type="Gene3D" id="1.10.10.370">
    <property type="entry name" value="DsrC-like protein, C-terminal domain"/>
    <property type="match status" value="1"/>
</dbReference>
<dbReference type="InterPro" id="IPR042072">
    <property type="entry name" value="DsrC-like_C"/>
</dbReference>
<dbReference type="AlphaFoldDB" id="A0A830E6T1"/>
<reference evidence="5" key="1">
    <citation type="journal article" date="2014" name="Int. J. Syst. Evol. Microbiol.">
        <title>Complete genome sequence of Corynebacterium casei LMG S-19264T (=DSM 44701T), isolated from a smear-ripened cheese.</title>
        <authorList>
            <consortium name="US DOE Joint Genome Institute (JGI-PGF)"/>
            <person name="Walter F."/>
            <person name="Albersmeier A."/>
            <person name="Kalinowski J."/>
            <person name="Ruckert C."/>
        </authorList>
    </citation>
    <scope>NUCLEOTIDE SEQUENCE</scope>
    <source>
        <strain evidence="5">JCM 11219</strain>
    </source>
</reference>
<evidence type="ECO:0000313" key="5">
    <source>
        <dbReference type="EMBL" id="GGI77384.1"/>
    </source>
</evidence>
<comment type="similarity">
    <text evidence="2">Belongs to the DsrC/TusE family.</text>
</comment>
<evidence type="ECO:0000256" key="3">
    <source>
        <dbReference type="ARBA" id="ARBA00022490"/>
    </source>
</evidence>
<reference evidence="5" key="2">
    <citation type="submission" date="2020-09" db="EMBL/GenBank/DDBJ databases">
        <authorList>
            <person name="Sun Q."/>
            <person name="Ohkuma M."/>
        </authorList>
    </citation>
    <scope>NUCLEOTIDE SEQUENCE</scope>
    <source>
        <strain evidence="5">JCM 11219</strain>
    </source>
</reference>
<evidence type="ECO:0000256" key="2">
    <source>
        <dbReference type="ARBA" id="ARBA00005718"/>
    </source>
</evidence>
<sequence>MPVTCPGEYEVNGKKVMLDEDCFLQNPEIWDEKIAEWMAKNLEGVQQMTERHWKVIKYLRQYWETYGVCPPIKMLTKETGESLEGIYELFPDGPAHGACKVAGAPKPTGCV</sequence>
<dbReference type="Pfam" id="PF04358">
    <property type="entry name" value="DsrC"/>
    <property type="match status" value="1"/>
</dbReference>
<dbReference type="EMBL" id="BMNM01000004">
    <property type="protein sequence ID" value="GGI77384.1"/>
    <property type="molecule type" value="Genomic_DNA"/>
</dbReference>
<dbReference type="GO" id="GO:0002143">
    <property type="term" value="P:tRNA wobble position uridine thiolation"/>
    <property type="evidence" value="ECO:0007669"/>
    <property type="project" value="TreeGrafter"/>
</dbReference>
<dbReference type="InterPro" id="IPR043163">
    <property type="entry name" value="DsrC-like_N"/>
</dbReference>
<keyword evidence="3" id="KW-0963">Cytoplasm</keyword>
<evidence type="ECO:0000313" key="7">
    <source>
        <dbReference type="Proteomes" id="UP001060771"/>
    </source>
</evidence>
<organism evidence="5 6">
    <name type="scientific">Vulcanisaeta souniana JCM 11219</name>
    <dbReference type="NCBI Taxonomy" id="1293586"/>
    <lineage>
        <taxon>Archaea</taxon>
        <taxon>Thermoproteota</taxon>
        <taxon>Thermoprotei</taxon>
        <taxon>Thermoproteales</taxon>
        <taxon>Thermoproteaceae</taxon>
        <taxon>Vulcanisaeta</taxon>
    </lineage>
</organism>
<keyword evidence="7" id="KW-1185">Reference proteome</keyword>
<dbReference type="Gene3D" id="3.30.1420.10">
    <property type="match status" value="1"/>
</dbReference>
<dbReference type="InterPro" id="IPR007453">
    <property type="entry name" value="DsrC/TusE"/>
</dbReference>
<protein>
    <submittedName>
        <fullName evidence="5">Siroheme-sulfite reductase subunit gamma</fullName>
    </submittedName>
</protein>
<dbReference type="OrthoDB" id="23307at2157"/>
<dbReference type="PANTHER" id="PTHR37010">
    <property type="entry name" value="SULFURTRANSFERASE TUSE"/>
    <property type="match status" value="1"/>
</dbReference>
<dbReference type="EMBL" id="AP026830">
    <property type="protein sequence ID" value="BDR93465.1"/>
    <property type="molecule type" value="Genomic_DNA"/>
</dbReference>
<dbReference type="GO" id="GO:0005737">
    <property type="term" value="C:cytoplasm"/>
    <property type="evidence" value="ECO:0007669"/>
    <property type="project" value="UniProtKB-SubCell"/>
</dbReference>
<dbReference type="GO" id="GO:0097163">
    <property type="term" value="F:sulfur carrier activity"/>
    <property type="evidence" value="ECO:0007669"/>
    <property type="project" value="TreeGrafter"/>
</dbReference>
<reference evidence="4" key="4">
    <citation type="journal article" date="2023" name="Microbiol. Resour. Announc.">
        <title>Complete Genome Sequence of Vulcanisaeta souniana Strain IC-059, a Hyperthermophilic Archaeon Isolated from Hot Spring Water in Japan.</title>
        <authorList>
            <person name="Kato S."/>
            <person name="Itoh T."/>
            <person name="Wu L."/>
            <person name="Ma J."/>
            <person name="Ohkuma M."/>
        </authorList>
    </citation>
    <scope>NUCLEOTIDE SEQUENCE</scope>
    <source>
        <strain evidence="4">JCM 11219</strain>
    </source>
</reference>
<name>A0A830E6T1_9CREN</name>
<evidence type="ECO:0000256" key="1">
    <source>
        <dbReference type="ARBA" id="ARBA00004496"/>
    </source>
</evidence>
<dbReference type="Proteomes" id="UP001060771">
    <property type="component" value="Chromosome"/>
</dbReference>
<dbReference type="InterPro" id="IPR025526">
    <property type="entry name" value="DsrC-like_dom_sf"/>
</dbReference>
<dbReference type="RefSeq" id="WP_188603182.1">
    <property type="nucleotide sequence ID" value="NZ_AP026830.1"/>
</dbReference>